<dbReference type="Pfam" id="PF04993">
    <property type="entry name" value="TfoX_N"/>
    <property type="match status" value="1"/>
</dbReference>
<organism evidence="2 3">
    <name type="scientific">Mesorhizobium onobrychidis</name>
    <dbReference type="NCBI Taxonomy" id="2775404"/>
    <lineage>
        <taxon>Bacteria</taxon>
        <taxon>Pseudomonadati</taxon>
        <taxon>Pseudomonadota</taxon>
        <taxon>Alphaproteobacteria</taxon>
        <taxon>Hyphomicrobiales</taxon>
        <taxon>Phyllobacteriaceae</taxon>
        <taxon>Mesorhizobium</taxon>
    </lineage>
</organism>
<evidence type="ECO:0000313" key="2">
    <source>
        <dbReference type="EMBL" id="UVC13838.1"/>
    </source>
</evidence>
<name>A0ABY5QS38_9HYPH</name>
<protein>
    <submittedName>
        <fullName evidence="2">TfoX/Sxy family protein</fullName>
    </submittedName>
</protein>
<keyword evidence="3" id="KW-1185">Reference proteome</keyword>
<dbReference type="Gene3D" id="3.30.1460.30">
    <property type="entry name" value="YgaC/TfoX-N like chaperone"/>
    <property type="match status" value="1"/>
</dbReference>
<accession>A0ABY5QS38</accession>
<reference evidence="2" key="1">
    <citation type="submission" date="2020-09" db="EMBL/GenBank/DDBJ databases">
        <title>Rhizobia associated with sainfoin plants.</title>
        <authorList>
            <person name="Asharfi S."/>
            <person name="Kuzmanovic N."/>
            <person name="Bunk B."/>
            <person name="Sproeer C."/>
            <person name="Becker M."/>
            <person name="Thuenen T."/>
        </authorList>
    </citation>
    <scope>NUCLEOTIDE SEQUENCE</scope>
    <source>
        <strain evidence="2">OM4</strain>
    </source>
</reference>
<dbReference type="Proteomes" id="UP001058098">
    <property type="component" value="Chromosome"/>
</dbReference>
<sequence length="121" mass="13010">MTADELAASVRAALAGAGDIREVKMFGGLGFMLNGNMIAAASRRGLLVRVGKDRQHEALAEPGARPMEMRGRVMEGYIYVDPPALTGEAVGRWLQPAIAFVQTLPPKLPGQKPARTKGKRR</sequence>
<dbReference type="EMBL" id="CP062229">
    <property type="protein sequence ID" value="UVC13838.1"/>
    <property type="molecule type" value="Genomic_DNA"/>
</dbReference>
<proteinExistence type="predicted"/>
<dbReference type="InterPro" id="IPR007076">
    <property type="entry name" value="TfoX_N"/>
</dbReference>
<evidence type="ECO:0000313" key="3">
    <source>
        <dbReference type="Proteomes" id="UP001058098"/>
    </source>
</evidence>
<evidence type="ECO:0000259" key="1">
    <source>
        <dbReference type="Pfam" id="PF04993"/>
    </source>
</evidence>
<gene>
    <name evidence="2" type="ORF">IHQ72_24515</name>
</gene>
<dbReference type="SUPFAM" id="SSF159894">
    <property type="entry name" value="YgaC/TfoX-N like"/>
    <property type="match status" value="1"/>
</dbReference>
<dbReference type="RefSeq" id="WP_258117873.1">
    <property type="nucleotide sequence ID" value="NZ_CP062229.1"/>
</dbReference>
<feature type="domain" description="TfoX N-terminal" evidence="1">
    <location>
        <begin position="13"/>
        <end position="99"/>
    </location>
</feature>